<evidence type="ECO:0000259" key="1">
    <source>
        <dbReference type="PROSITE" id="PS00028"/>
    </source>
</evidence>
<gene>
    <name evidence="2" type="primary">ZFR2</name>
    <name evidence="2" type="ORF">Tcan_04478</name>
</gene>
<protein>
    <submittedName>
        <fullName evidence="2">Zinc finger RNA-binding protein 2</fullName>
    </submittedName>
</protein>
<name>A0A0B2V4B9_TOXCA</name>
<feature type="domain" description="C2H2-type" evidence="1">
    <location>
        <begin position="154"/>
        <end position="176"/>
    </location>
</feature>
<dbReference type="EMBL" id="JPKZ01002537">
    <property type="protein sequence ID" value="KHN76329.1"/>
    <property type="molecule type" value="Genomic_DNA"/>
</dbReference>
<evidence type="ECO:0000313" key="3">
    <source>
        <dbReference type="Proteomes" id="UP000031036"/>
    </source>
</evidence>
<dbReference type="GO" id="GO:0071011">
    <property type="term" value="C:precatalytic spliceosome"/>
    <property type="evidence" value="ECO:0007669"/>
    <property type="project" value="TreeGrafter"/>
</dbReference>
<accession>A0A0B2V4B9</accession>
<dbReference type="PROSITE" id="PS00028">
    <property type="entry name" value="ZINC_FINGER_C2H2_1"/>
    <property type="match status" value="1"/>
</dbReference>
<proteinExistence type="predicted"/>
<dbReference type="InterPro" id="IPR013087">
    <property type="entry name" value="Znf_C2H2_type"/>
</dbReference>
<comment type="caution">
    <text evidence="2">The sequence shown here is derived from an EMBL/GenBank/DDBJ whole genome shotgun (WGS) entry which is preliminary data.</text>
</comment>
<dbReference type="GO" id="GO:0003725">
    <property type="term" value="F:double-stranded RNA binding"/>
    <property type="evidence" value="ECO:0007669"/>
    <property type="project" value="TreeGrafter"/>
</dbReference>
<reference evidence="2 3" key="1">
    <citation type="submission" date="2014-11" db="EMBL/GenBank/DDBJ databases">
        <title>Genetic blueprint of the zoonotic pathogen Toxocara canis.</title>
        <authorList>
            <person name="Zhu X.-Q."/>
            <person name="Korhonen P.K."/>
            <person name="Cai H."/>
            <person name="Young N.D."/>
            <person name="Nejsum P."/>
            <person name="von Samson-Himmelstjerna G."/>
            <person name="Boag P.R."/>
            <person name="Tan P."/>
            <person name="Li Q."/>
            <person name="Min J."/>
            <person name="Yang Y."/>
            <person name="Wang X."/>
            <person name="Fang X."/>
            <person name="Hall R.S."/>
            <person name="Hofmann A."/>
            <person name="Sternberg P.W."/>
            <person name="Jex A.R."/>
            <person name="Gasser R.B."/>
        </authorList>
    </citation>
    <scope>NUCLEOTIDE SEQUENCE [LARGE SCALE GENOMIC DNA]</scope>
    <source>
        <strain evidence="2">PN_DK_2014</strain>
    </source>
</reference>
<dbReference type="GO" id="GO:0008270">
    <property type="term" value="F:zinc ion binding"/>
    <property type="evidence" value="ECO:0007669"/>
    <property type="project" value="InterPro"/>
</dbReference>
<dbReference type="InterPro" id="IPR003604">
    <property type="entry name" value="Matrin/U1-like-C_Znf_C2H2"/>
</dbReference>
<dbReference type="STRING" id="6265.A0A0B2V4B9"/>
<dbReference type="AlphaFoldDB" id="A0A0B2V4B9"/>
<dbReference type="Gene3D" id="3.30.160.60">
    <property type="entry name" value="Classic Zinc Finger"/>
    <property type="match status" value="2"/>
</dbReference>
<dbReference type="Proteomes" id="UP000031036">
    <property type="component" value="Unassembled WGS sequence"/>
</dbReference>
<organism evidence="2 3">
    <name type="scientific">Toxocara canis</name>
    <name type="common">Canine roundworm</name>
    <dbReference type="NCBI Taxonomy" id="6265"/>
    <lineage>
        <taxon>Eukaryota</taxon>
        <taxon>Metazoa</taxon>
        <taxon>Ecdysozoa</taxon>
        <taxon>Nematoda</taxon>
        <taxon>Chromadorea</taxon>
        <taxon>Rhabditida</taxon>
        <taxon>Spirurina</taxon>
        <taxon>Ascaridomorpha</taxon>
        <taxon>Ascaridoidea</taxon>
        <taxon>Toxocaridae</taxon>
        <taxon>Toxocara</taxon>
    </lineage>
</organism>
<dbReference type="PANTHER" id="PTHR45762:SF3">
    <property type="entry name" value="ZINC-FINGER PROTEIN AT 72D, ISOFORM B"/>
    <property type="match status" value="1"/>
</dbReference>
<evidence type="ECO:0000313" key="2">
    <source>
        <dbReference type="EMBL" id="KHN76329.1"/>
    </source>
</evidence>
<dbReference type="SMART" id="SM00355">
    <property type="entry name" value="ZnF_C2H2"/>
    <property type="match status" value="2"/>
</dbReference>
<dbReference type="SMART" id="SM00451">
    <property type="entry name" value="ZnF_U1"/>
    <property type="match status" value="3"/>
</dbReference>
<dbReference type="Pfam" id="PF12874">
    <property type="entry name" value="zf-met"/>
    <property type="match status" value="2"/>
</dbReference>
<keyword evidence="3" id="KW-1185">Reference proteome</keyword>
<dbReference type="PANTHER" id="PTHR45762">
    <property type="entry name" value="ZINC FINGER RNA-BINDING PROTEIN"/>
    <property type="match status" value="1"/>
</dbReference>
<dbReference type="InterPro" id="IPR036236">
    <property type="entry name" value="Znf_C2H2_sf"/>
</dbReference>
<sequence>MYDKCDCWFYLRRHLFTIFQTYKDHVEGKKHKKKEALQKGEDRTLSKSWVSFRCEMCNVTCTGKDTYESHILGSRHQKVNFIGGQKLQMTDGAAGAADRILKRPDRRTQPIRCAAGTYRGVVMTALAAEDMQRVGENYVEEKRNAAGKVVQYICKLCHCKFNDQSAKNTHIRGRKHHLQYKLKMNPELVVDVTPNQIHHERRIEQDRMMRAHSGPPRDDIYPDEAQLNAVEKLVAVIERALKGVSDQFAAKCV</sequence>
<dbReference type="GO" id="GO:0003727">
    <property type="term" value="F:single-stranded RNA binding"/>
    <property type="evidence" value="ECO:0007669"/>
    <property type="project" value="TreeGrafter"/>
</dbReference>
<dbReference type="OrthoDB" id="8898434at2759"/>
<dbReference type="SUPFAM" id="SSF57667">
    <property type="entry name" value="beta-beta-alpha zinc fingers"/>
    <property type="match status" value="2"/>
</dbReference>